<gene>
    <name evidence="1" type="ORF">DASC09_061530</name>
</gene>
<evidence type="ECO:0000313" key="1">
    <source>
        <dbReference type="EMBL" id="GMM38814.1"/>
    </source>
</evidence>
<proteinExistence type="predicted"/>
<dbReference type="GeneID" id="90076802"/>
<comment type="caution">
    <text evidence="1">The sequence shown here is derived from an EMBL/GenBank/DDBJ whole genome shotgun (WGS) entry which is preliminary data.</text>
</comment>
<dbReference type="RefSeq" id="XP_064855809.1">
    <property type="nucleotide sequence ID" value="XM_064999737.1"/>
</dbReference>
<protein>
    <submittedName>
        <fullName evidence="1">Uncharacterized protein</fullName>
    </submittedName>
</protein>
<sequence length="515" mass="60149">MLIFTGIKKLLRSPLLDQFKKACNYNRYYDAISLFHKIYGSKVKPLISVNTIQCVYSISKFYKEIAIFKLIQKAIDCDDSGNACYLLSLSYSHNQRIKLLYDPSKRDHSQRQVLDTNLTSLKVSGNSRIIENLLVKAISLNQSEVVEMIYANETLSKHINGRDGIVSLLNTSMKGKNLTVLECRGGLEKLMHLFACNSHNNQKLLLDVLIRYRDEHEYYPNRKTQVLYILESHLSQGTMKELWFNIDHINSNYSRHFDVSYRDISQMINDNLFHKFSKERNDTGSPRSQAYKFIQNLYDEIYPNIKEPKSKLLFVMSLLGFQSHLYSKNLSNFNDFTRNLVRIAGNDEVSFSKYITNSTFIDLIIQSCHKMNSLRGSVELFLILKKLNKLDNHNFPITEKQFLVFVRILLKNIQKLEDTAMGMKLLLYFLINYFSRYHTLSSEIYITILKTQDSQLIDAVHHLIINKDRDYDHLLDIYSIKESEFTTMNDNLGLDDSVHRILGLFQKFSDFDKNI</sequence>
<evidence type="ECO:0000313" key="2">
    <source>
        <dbReference type="Proteomes" id="UP001360560"/>
    </source>
</evidence>
<organism evidence="1 2">
    <name type="scientific">Saccharomycopsis crataegensis</name>
    <dbReference type="NCBI Taxonomy" id="43959"/>
    <lineage>
        <taxon>Eukaryota</taxon>
        <taxon>Fungi</taxon>
        <taxon>Dikarya</taxon>
        <taxon>Ascomycota</taxon>
        <taxon>Saccharomycotina</taxon>
        <taxon>Saccharomycetes</taxon>
        <taxon>Saccharomycopsidaceae</taxon>
        <taxon>Saccharomycopsis</taxon>
    </lineage>
</organism>
<dbReference type="Proteomes" id="UP001360560">
    <property type="component" value="Unassembled WGS sequence"/>
</dbReference>
<dbReference type="EMBL" id="BTFZ01000020">
    <property type="protein sequence ID" value="GMM38814.1"/>
    <property type="molecule type" value="Genomic_DNA"/>
</dbReference>
<name>A0AAV5QVT8_9ASCO</name>
<reference evidence="1 2" key="1">
    <citation type="journal article" date="2023" name="Elife">
        <title>Identification of key yeast species and microbe-microbe interactions impacting larval growth of Drosophila in the wild.</title>
        <authorList>
            <person name="Mure A."/>
            <person name="Sugiura Y."/>
            <person name="Maeda R."/>
            <person name="Honda K."/>
            <person name="Sakurai N."/>
            <person name="Takahashi Y."/>
            <person name="Watada M."/>
            <person name="Katoh T."/>
            <person name="Gotoh A."/>
            <person name="Gotoh Y."/>
            <person name="Taniguchi I."/>
            <person name="Nakamura K."/>
            <person name="Hayashi T."/>
            <person name="Katayama T."/>
            <person name="Uemura T."/>
            <person name="Hattori Y."/>
        </authorList>
    </citation>
    <scope>NUCLEOTIDE SEQUENCE [LARGE SCALE GENOMIC DNA]</scope>
    <source>
        <strain evidence="1 2">SC-9</strain>
    </source>
</reference>
<accession>A0AAV5QVT8</accession>
<keyword evidence="2" id="KW-1185">Reference proteome</keyword>
<dbReference type="AlphaFoldDB" id="A0AAV5QVT8"/>